<dbReference type="InterPro" id="IPR014729">
    <property type="entry name" value="Rossmann-like_a/b/a_fold"/>
</dbReference>
<evidence type="ECO:0000313" key="6">
    <source>
        <dbReference type="EMBL" id="RDI51128.1"/>
    </source>
</evidence>
<evidence type="ECO:0000256" key="1">
    <source>
        <dbReference type="ARBA" id="ARBA00008791"/>
    </source>
</evidence>
<dbReference type="AlphaFoldDB" id="A0A370H5U2"/>
<comment type="similarity">
    <text evidence="1">Belongs to the universal stress protein A family.</text>
</comment>
<evidence type="ECO:0000259" key="5">
    <source>
        <dbReference type="Pfam" id="PF00582"/>
    </source>
</evidence>
<protein>
    <submittedName>
        <fullName evidence="6">Nucleotide-binding universal stress UspA family protein</fullName>
    </submittedName>
</protein>
<dbReference type="Pfam" id="PF00582">
    <property type="entry name" value="Usp"/>
    <property type="match status" value="2"/>
</dbReference>
<evidence type="ECO:0000256" key="2">
    <source>
        <dbReference type="ARBA" id="ARBA00022741"/>
    </source>
</evidence>
<evidence type="ECO:0000256" key="4">
    <source>
        <dbReference type="SAM" id="MobiDB-lite"/>
    </source>
</evidence>
<dbReference type="InterPro" id="IPR006015">
    <property type="entry name" value="Universal_stress_UspA"/>
</dbReference>
<dbReference type="Proteomes" id="UP000255355">
    <property type="component" value="Unassembled WGS sequence"/>
</dbReference>
<dbReference type="RefSeq" id="WP_068023506.1">
    <property type="nucleotide sequence ID" value="NZ_QQAZ01000005.1"/>
</dbReference>
<gene>
    <name evidence="6" type="ORF">DFR68_105606</name>
</gene>
<dbReference type="GO" id="GO:0005524">
    <property type="term" value="F:ATP binding"/>
    <property type="evidence" value="ECO:0007669"/>
    <property type="project" value="UniProtKB-KW"/>
</dbReference>
<dbReference type="STRING" id="1210089.GCA_001613165_04766"/>
<sequence length="287" mass="30176">MSVRADRQAVVVGADGSTSALNAVRWAAYLAHSLRAPLSITHAEPISENRFDDEKSRANQLGSPDWPESAQTIIDQAVGVVHTCADHLRVLTDLCPGPADAALIDRSRRARFLVVGLHTAPGSNLLGRTTIHVVTRAHCPVVVWRGAAGHPIPRDHPIVVAVDGTTLSEPAIAHAFELAAAFDAPLRAIHVRAPGIDLLRGGGEAQEGAVLSESLAGMREKYPDVAVSESVLPGAAVPVLTTAATDAQLLVVGSRARRSAAAVLLGSTSRDLLHRTPCPVLVCPERQ</sequence>
<feature type="compositionally biased region" description="Basic and acidic residues" evidence="4">
    <location>
        <begin position="47"/>
        <end position="57"/>
    </location>
</feature>
<dbReference type="SUPFAM" id="SSF52402">
    <property type="entry name" value="Adenine nucleotide alpha hydrolases-like"/>
    <property type="match status" value="2"/>
</dbReference>
<dbReference type="PANTHER" id="PTHR46268:SF27">
    <property type="entry name" value="UNIVERSAL STRESS PROTEIN RV2623"/>
    <property type="match status" value="1"/>
</dbReference>
<dbReference type="InterPro" id="IPR006016">
    <property type="entry name" value="UspA"/>
</dbReference>
<feature type="region of interest" description="Disordered" evidence="4">
    <location>
        <begin position="47"/>
        <end position="66"/>
    </location>
</feature>
<dbReference type="EMBL" id="QQAZ01000005">
    <property type="protein sequence ID" value="RDI51128.1"/>
    <property type="molecule type" value="Genomic_DNA"/>
</dbReference>
<reference evidence="6 7" key="1">
    <citation type="submission" date="2018-07" db="EMBL/GenBank/DDBJ databases">
        <title>Genomic Encyclopedia of Type Strains, Phase IV (KMG-IV): sequencing the most valuable type-strain genomes for metagenomic binning, comparative biology and taxonomic classification.</title>
        <authorList>
            <person name="Goeker M."/>
        </authorList>
    </citation>
    <scope>NUCLEOTIDE SEQUENCE [LARGE SCALE GENOMIC DNA]</scope>
    <source>
        <strain evidence="6 7">DSM 44952</strain>
    </source>
</reference>
<keyword evidence="7" id="KW-1185">Reference proteome</keyword>
<dbReference type="PANTHER" id="PTHR46268">
    <property type="entry name" value="STRESS RESPONSE PROTEIN NHAX"/>
    <property type="match status" value="1"/>
</dbReference>
<name>A0A370H5U2_9NOCA</name>
<keyword evidence="3" id="KW-0067">ATP-binding</keyword>
<feature type="domain" description="UspA" evidence="5">
    <location>
        <begin position="157"/>
        <end position="284"/>
    </location>
</feature>
<accession>A0A370H5U2</accession>
<proteinExistence type="inferred from homology"/>
<organism evidence="6 7">
    <name type="scientific">Nocardia mexicana</name>
    <dbReference type="NCBI Taxonomy" id="279262"/>
    <lineage>
        <taxon>Bacteria</taxon>
        <taxon>Bacillati</taxon>
        <taxon>Actinomycetota</taxon>
        <taxon>Actinomycetes</taxon>
        <taxon>Mycobacteriales</taxon>
        <taxon>Nocardiaceae</taxon>
        <taxon>Nocardia</taxon>
    </lineage>
</organism>
<comment type="caution">
    <text evidence="6">The sequence shown here is derived from an EMBL/GenBank/DDBJ whole genome shotgun (WGS) entry which is preliminary data.</text>
</comment>
<evidence type="ECO:0000313" key="7">
    <source>
        <dbReference type="Proteomes" id="UP000255355"/>
    </source>
</evidence>
<keyword evidence="2" id="KW-0547">Nucleotide-binding</keyword>
<evidence type="ECO:0000256" key="3">
    <source>
        <dbReference type="ARBA" id="ARBA00022840"/>
    </source>
</evidence>
<feature type="domain" description="UspA" evidence="5">
    <location>
        <begin position="9"/>
        <end position="144"/>
    </location>
</feature>
<dbReference type="PRINTS" id="PR01438">
    <property type="entry name" value="UNVRSLSTRESS"/>
</dbReference>
<dbReference type="Gene3D" id="3.40.50.620">
    <property type="entry name" value="HUPs"/>
    <property type="match status" value="2"/>
</dbReference>